<feature type="region of interest" description="Disordered" evidence="1">
    <location>
        <begin position="494"/>
        <end position="552"/>
    </location>
</feature>
<accession>A0A8S4NXF4</accession>
<feature type="compositionally biased region" description="Polar residues" evidence="1">
    <location>
        <begin position="281"/>
        <end position="315"/>
    </location>
</feature>
<feature type="compositionally biased region" description="Low complexity" evidence="1">
    <location>
        <begin position="357"/>
        <end position="368"/>
    </location>
</feature>
<feature type="transmembrane region" description="Helical" evidence="2">
    <location>
        <begin position="75"/>
        <end position="99"/>
    </location>
</feature>
<evidence type="ECO:0000256" key="1">
    <source>
        <dbReference type="SAM" id="MobiDB-lite"/>
    </source>
</evidence>
<feature type="compositionally biased region" description="Polar residues" evidence="1">
    <location>
        <begin position="145"/>
        <end position="156"/>
    </location>
</feature>
<feature type="compositionally biased region" description="Polar residues" evidence="1">
    <location>
        <begin position="379"/>
        <end position="406"/>
    </location>
</feature>
<dbReference type="AlphaFoldDB" id="A0A8S4NXF4"/>
<feature type="region of interest" description="Disordered" evidence="1">
    <location>
        <begin position="352"/>
        <end position="412"/>
    </location>
</feature>
<dbReference type="EMBL" id="CAIIXF020000006">
    <property type="protein sequence ID" value="CAH1785894.1"/>
    <property type="molecule type" value="Genomic_DNA"/>
</dbReference>
<keyword evidence="2" id="KW-1133">Transmembrane helix</keyword>
<feature type="signal peptide" evidence="3">
    <location>
        <begin position="1"/>
        <end position="22"/>
    </location>
</feature>
<feature type="region of interest" description="Disordered" evidence="1">
    <location>
        <begin position="276"/>
        <end position="336"/>
    </location>
</feature>
<feature type="compositionally biased region" description="Polar residues" evidence="1">
    <location>
        <begin position="503"/>
        <end position="534"/>
    </location>
</feature>
<feature type="non-terminal residue" evidence="4">
    <location>
        <position position="1"/>
    </location>
</feature>
<evidence type="ECO:0000313" key="4">
    <source>
        <dbReference type="EMBL" id="CAH1785894.1"/>
    </source>
</evidence>
<keyword evidence="3" id="KW-0732">Signal</keyword>
<name>A0A8S4NXF4_OWEFU</name>
<proteinExistence type="predicted"/>
<comment type="caution">
    <text evidence="4">The sequence shown here is derived from an EMBL/GenBank/DDBJ whole genome shotgun (WGS) entry which is preliminary data.</text>
</comment>
<evidence type="ECO:0000256" key="2">
    <source>
        <dbReference type="SAM" id="Phobius"/>
    </source>
</evidence>
<evidence type="ECO:0000313" key="5">
    <source>
        <dbReference type="Proteomes" id="UP000749559"/>
    </source>
</evidence>
<gene>
    <name evidence="4" type="ORF">OFUS_LOCUS11896</name>
</gene>
<keyword evidence="2" id="KW-0812">Transmembrane</keyword>
<feature type="region of interest" description="Disordered" evidence="1">
    <location>
        <begin position="143"/>
        <end position="162"/>
    </location>
</feature>
<organism evidence="4 5">
    <name type="scientific">Owenia fusiformis</name>
    <name type="common">Polychaete worm</name>
    <dbReference type="NCBI Taxonomy" id="6347"/>
    <lineage>
        <taxon>Eukaryota</taxon>
        <taxon>Metazoa</taxon>
        <taxon>Spiralia</taxon>
        <taxon>Lophotrochozoa</taxon>
        <taxon>Annelida</taxon>
        <taxon>Polychaeta</taxon>
        <taxon>Sedentaria</taxon>
        <taxon>Canalipalpata</taxon>
        <taxon>Sabellida</taxon>
        <taxon>Oweniida</taxon>
        <taxon>Oweniidae</taxon>
        <taxon>Owenia</taxon>
    </lineage>
</organism>
<sequence length="675" mass="74829">MMKVEIYLKCLILLTVYMGTFGEKNKSLLQEYDGLAFVKAIIKSLNLTSTIAPPTTPTTIQPEIMTYDNEEELGISYALLFALCFGCPFVLMIIGCICFDNWKSKALRRQISGDPRGLYRSYSPSLFDWRSSTRSTSAPVAIVPNNDNKGTASDVMTGSAGRRLETIPESPEIRMSDQTDRKTLTHDSSVFLDEGLSTDNGSAIEDIIFHSEFALSDTSCSSSESSAYFDLEGDDSMTIVSPNLWDRQSSISPYRITWCTPKDTRFGPMEDTRFISEQHNPHNNTPANSNLTTPAYSFSSPYHPNNNTPRTVSESETPHMESLEDSPDELNNNNGFKSVSLSLENFNRISQESVTQSDTPYPSSDTSSCFNDTDRQSDTLHTTEQGPSNLPSMQTSPLNTNQSPQNKPEMMDTATQVSDIEIQQNSKIYDNSSHTIVHSILHISTTTSNIPNNTDTSIIPQVGSCNTSSHHNQSENPLTHPVSPEIAFPAISEHDKSEEIDDNNNNPNTSSFMGTSQIDNPNNKRNTSSNMETSQTDHLDGKRVVLSTSSSPHTDLSWDGYPFYHGLRNTCDAPDVAKLENIRRSIIESMGPERPVNKKMPNSRKSIDRTPIVTNPFVKTVQVQEMVITPKSPKIKSSLTQYPVLGKNGLRNTPSVRRIVNTSVHVSPMKAIDLG</sequence>
<reference evidence="4" key="1">
    <citation type="submission" date="2022-03" db="EMBL/GenBank/DDBJ databases">
        <authorList>
            <person name="Martin C."/>
        </authorList>
    </citation>
    <scope>NUCLEOTIDE SEQUENCE</scope>
</reference>
<protein>
    <submittedName>
        <fullName evidence="4">Uncharacterized protein</fullName>
    </submittedName>
</protein>
<dbReference type="Proteomes" id="UP000749559">
    <property type="component" value="Unassembled WGS sequence"/>
</dbReference>
<keyword evidence="5" id="KW-1185">Reference proteome</keyword>
<evidence type="ECO:0000256" key="3">
    <source>
        <dbReference type="SAM" id="SignalP"/>
    </source>
</evidence>
<keyword evidence="2" id="KW-0472">Membrane</keyword>
<feature type="chain" id="PRO_5035887168" evidence="3">
    <location>
        <begin position="23"/>
        <end position="675"/>
    </location>
</feature>